<keyword evidence="2" id="KW-1185">Reference proteome</keyword>
<reference evidence="1" key="1">
    <citation type="submission" date="2022-03" db="EMBL/GenBank/DDBJ databases">
        <authorList>
            <person name="Lindestad O."/>
        </authorList>
    </citation>
    <scope>NUCLEOTIDE SEQUENCE</scope>
</reference>
<evidence type="ECO:0000313" key="2">
    <source>
        <dbReference type="Proteomes" id="UP000838756"/>
    </source>
</evidence>
<organism evidence="1 2">
    <name type="scientific">Pararge aegeria aegeria</name>
    <dbReference type="NCBI Taxonomy" id="348720"/>
    <lineage>
        <taxon>Eukaryota</taxon>
        <taxon>Metazoa</taxon>
        <taxon>Ecdysozoa</taxon>
        <taxon>Arthropoda</taxon>
        <taxon>Hexapoda</taxon>
        <taxon>Insecta</taxon>
        <taxon>Pterygota</taxon>
        <taxon>Neoptera</taxon>
        <taxon>Endopterygota</taxon>
        <taxon>Lepidoptera</taxon>
        <taxon>Glossata</taxon>
        <taxon>Ditrysia</taxon>
        <taxon>Papilionoidea</taxon>
        <taxon>Nymphalidae</taxon>
        <taxon>Satyrinae</taxon>
        <taxon>Satyrini</taxon>
        <taxon>Parargina</taxon>
        <taxon>Pararge</taxon>
    </lineage>
</organism>
<accession>A0A8S4QQJ4</accession>
<gene>
    <name evidence="1" type="primary">jg26060</name>
    <name evidence="1" type="ORF">PAEG_LOCUS4414</name>
</gene>
<dbReference type="OrthoDB" id="418245at2759"/>
<dbReference type="InterPro" id="IPR035914">
    <property type="entry name" value="Sperma_CUB_dom_sf"/>
</dbReference>
<feature type="non-terminal residue" evidence="1">
    <location>
        <position position="1"/>
    </location>
</feature>
<protein>
    <submittedName>
        <fullName evidence="1">Jg26060 protein</fullName>
    </submittedName>
</protein>
<dbReference type="Gene3D" id="2.60.120.290">
    <property type="entry name" value="Spermadhesin, CUB domain"/>
    <property type="match status" value="1"/>
</dbReference>
<evidence type="ECO:0000313" key="1">
    <source>
        <dbReference type="EMBL" id="CAH2216365.1"/>
    </source>
</evidence>
<name>A0A8S4QQJ4_9NEOP</name>
<proteinExistence type="predicted"/>
<sequence>CSYDYLEILESGLDNITEHGTEEWVAHDHHTYHMENEVWEEMETLLPESDAVSAGWSRDTHAARARRLCGDWGGKLKLLRYQSLGPALRLRFRADHSRHYAGYRAKVTLTDSK</sequence>
<dbReference type="EMBL" id="CAKXAJ010015186">
    <property type="protein sequence ID" value="CAH2216365.1"/>
    <property type="molecule type" value="Genomic_DNA"/>
</dbReference>
<dbReference type="SUPFAM" id="SSF49854">
    <property type="entry name" value="Spermadhesin, CUB domain"/>
    <property type="match status" value="1"/>
</dbReference>
<dbReference type="Proteomes" id="UP000838756">
    <property type="component" value="Unassembled WGS sequence"/>
</dbReference>
<comment type="caution">
    <text evidence="1">The sequence shown here is derived from an EMBL/GenBank/DDBJ whole genome shotgun (WGS) entry which is preliminary data.</text>
</comment>
<dbReference type="AlphaFoldDB" id="A0A8S4QQJ4"/>